<keyword evidence="7 9" id="KW-1133">Transmembrane helix</keyword>
<evidence type="ECO:0000256" key="4">
    <source>
        <dbReference type="ARBA" id="ARBA00022692"/>
    </source>
</evidence>
<comment type="subcellular location">
    <subcellularLocation>
        <location evidence="1">Membrane</location>
        <topology evidence="1">Multi-pass membrane protein</topology>
    </subcellularLocation>
</comment>
<proteinExistence type="predicted"/>
<name>A0ABU7MGL7_9ACTN</name>
<keyword evidence="5" id="KW-0547">Nucleotide-binding</keyword>
<evidence type="ECO:0000256" key="8">
    <source>
        <dbReference type="ARBA" id="ARBA00023136"/>
    </source>
</evidence>
<dbReference type="SUPFAM" id="SSF52540">
    <property type="entry name" value="P-loop containing nucleoside triphosphate hydrolases"/>
    <property type="match status" value="1"/>
</dbReference>
<keyword evidence="8 9" id="KW-0472">Membrane</keyword>
<evidence type="ECO:0000256" key="2">
    <source>
        <dbReference type="ARBA" id="ARBA00022448"/>
    </source>
</evidence>
<dbReference type="InterPro" id="IPR008984">
    <property type="entry name" value="SMAD_FHA_dom_sf"/>
</dbReference>
<feature type="transmembrane region" description="Helical" evidence="9">
    <location>
        <begin position="630"/>
        <end position="655"/>
    </location>
</feature>
<dbReference type="Gene3D" id="3.40.50.300">
    <property type="entry name" value="P-loop containing nucleotide triphosphate hydrolases"/>
    <property type="match status" value="1"/>
</dbReference>
<evidence type="ECO:0000256" key="6">
    <source>
        <dbReference type="ARBA" id="ARBA00022840"/>
    </source>
</evidence>
<evidence type="ECO:0000313" key="12">
    <source>
        <dbReference type="EMBL" id="MEE3852252.1"/>
    </source>
</evidence>
<dbReference type="GO" id="GO:0005524">
    <property type="term" value="F:ATP binding"/>
    <property type="evidence" value="ECO:0007669"/>
    <property type="project" value="UniProtKB-KW"/>
</dbReference>
<feature type="transmembrane region" description="Helical" evidence="9">
    <location>
        <begin position="667"/>
        <end position="690"/>
    </location>
</feature>
<comment type="caution">
    <text evidence="12">The sequence shown here is derived from an EMBL/GenBank/DDBJ whole genome shotgun (WGS) entry which is preliminary data.</text>
</comment>
<dbReference type="SMART" id="SM00382">
    <property type="entry name" value="AAA"/>
    <property type="match status" value="1"/>
</dbReference>
<dbReference type="InterPro" id="IPR017871">
    <property type="entry name" value="ABC_transporter-like_CS"/>
</dbReference>
<evidence type="ECO:0000259" key="10">
    <source>
        <dbReference type="PROSITE" id="PS50006"/>
    </source>
</evidence>
<keyword evidence="3" id="KW-0597">Phosphoprotein</keyword>
<feature type="transmembrane region" description="Helical" evidence="9">
    <location>
        <begin position="512"/>
        <end position="532"/>
    </location>
</feature>
<sequence>MIRGTVTVGDAVHGLGDEPALTVGAAPDNDVVVDHPLVADQHLSIEWRTNSWWVTADDPATPAFAAGVAVTEILVTASTQIRLGDPDDGPTLCITLTDDDPEPRRLHGAPHLMPMRHDDHGTAITLHGILTIGRTPDNDVVVDDMLASRRHARIVAQPDGQLLIEDLASSNGTYVDGHRTARAWLADDSVITIGNSDFVVRGDVLVRGQMPTAASDGLHVHGIGLTVDGGTTLLRDIEFTARPGTLTAVIGPSGAGKSTVSRVVAGLSTPSAGLVTFEGRDVHGEYDALHTRIGMVPQNDVLHRRLTLREALGYAAELRLPPDLSDGDRDRVIAGVLAELHLTEHLDTRVDNLSGGQRKRASMAMELLTGPSLLILDEPTSGLDPALDRQVMGALRRLADAGRVVLVVTHSLTHLAMCDQVLLLAPGGRTAFVGRPDEVPAAMGSADWAEIFAFVAAHPGLAHQQHLDRTHRAPSVPVRRRTGAVVCAPQATAIEQCSTVIRRQLRLIVADPGYLAFLGLLPVVLGLLTLIIPGSSGFGVNETTETAGEALQILVILVVGATFMGTALTIRDLVGERDIFERERAVGLRPGAYLAAKITVFSGVAVAQTAVMMAITFAGKGIPSSGVPGAAPLGLFCAVAALACVSAIVGLAVSATVSSVEQTMPPLVVLVLAQLVFCGGLFRLSAPVLAQLSWLFPSYWGYAGAASAVDLNRISPLAPQTDGAALWEPTGSNVVLAYSALLLIATILVVYTASRLQLDRRR</sequence>
<dbReference type="Pfam" id="PF01061">
    <property type="entry name" value="ABC2_membrane"/>
    <property type="match status" value="1"/>
</dbReference>
<dbReference type="Pfam" id="PF00498">
    <property type="entry name" value="FHA"/>
    <property type="match status" value="2"/>
</dbReference>
<dbReference type="SMART" id="SM00240">
    <property type="entry name" value="FHA"/>
    <property type="match status" value="2"/>
</dbReference>
<reference evidence="12 13" key="1">
    <citation type="submission" date="2024-01" db="EMBL/GenBank/DDBJ databases">
        <title>Draft genome sequence of Gordonia sp. LSe1-13.</title>
        <authorList>
            <person name="Suphannarot A."/>
            <person name="Mingma R."/>
        </authorList>
    </citation>
    <scope>NUCLEOTIDE SEQUENCE [LARGE SCALE GENOMIC DNA]</scope>
    <source>
        <strain evidence="12 13">LSe1-13</strain>
    </source>
</reference>
<feature type="domain" description="FHA" evidence="10">
    <location>
        <begin position="130"/>
        <end position="180"/>
    </location>
</feature>
<keyword evidence="6 12" id="KW-0067">ATP-binding</keyword>
<dbReference type="InterPro" id="IPR003593">
    <property type="entry name" value="AAA+_ATPase"/>
</dbReference>
<keyword evidence="4 9" id="KW-0812">Transmembrane</keyword>
<dbReference type="PROSITE" id="PS50006">
    <property type="entry name" value="FHA_DOMAIN"/>
    <property type="match status" value="1"/>
</dbReference>
<evidence type="ECO:0000256" key="7">
    <source>
        <dbReference type="ARBA" id="ARBA00022989"/>
    </source>
</evidence>
<dbReference type="InterPro" id="IPR003439">
    <property type="entry name" value="ABC_transporter-like_ATP-bd"/>
</dbReference>
<evidence type="ECO:0000256" key="5">
    <source>
        <dbReference type="ARBA" id="ARBA00022741"/>
    </source>
</evidence>
<dbReference type="PANTHER" id="PTHR48041">
    <property type="entry name" value="ABC TRANSPORTER G FAMILY MEMBER 28"/>
    <property type="match status" value="1"/>
</dbReference>
<dbReference type="PROSITE" id="PS50893">
    <property type="entry name" value="ABC_TRANSPORTER_2"/>
    <property type="match status" value="1"/>
</dbReference>
<accession>A0ABU7MGL7</accession>
<dbReference type="InterPro" id="IPR000253">
    <property type="entry name" value="FHA_dom"/>
</dbReference>
<dbReference type="Gene3D" id="2.60.200.20">
    <property type="match status" value="2"/>
</dbReference>
<evidence type="ECO:0000313" key="13">
    <source>
        <dbReference type="Proteomes" id="UP001347146"/>
    </source>
</evidence>
<dbReference type="InterPro" id="IPR013525">
    <property type="entry name" value="ABC2_TM"/>
</dbReference>
<evidence type="ECO:0000256" key="9">
    <source>
        <dbReference type="SAM" id="Phobius"/>
    </source>
</evidence>
<dbReference type="EMBL" id="JAZDUF010000005">
    <property type="protein sequence ID" value="MEE3852252.1"/>
    <property type="molecule type" value="Genomic_DNA"/>
</dbReference>
<keyword evidence="13" id="KW-1185">Reference proteome</keyword>
<dbReference type="PANTHER" id="PTHR48041:SF139">
    <property type="entry name" value="PROTEIN SCARLET"/>
    <property type="match status" value="1"/>
</dbReference>
<evidence type="ECO:0000259" key="11">
    <source>
        <dbReference type="PROSITE" id="PS50893"/>
    </source>
</evidence>
<evidence type="ECO:0000256" key="3">
    <source>
        <dbReference type="ARBA" id="ARBA00022553"/>
    </source>
</evidence>
<feature type="domain" description="ABC transporter" evidence="11">
    <location>
        <begin position="218"/>
        <end position="452"/>
    </location>
</feature>
<dbReference type="PROSITE" id="PS00211">
    <property type="entry name" value="ABC_TRANSPORTER_1"/>
    <property type="match status" value="1"/>
</dbReference>
<dbReference type="InterPro" id="IPR027417">
    <property type="entry name" value="P-loop_NTPase"/>
</dbReference>
<feature type="transmembrane region" description="Helical" evidence="9">
    <location>
        <begin position="735"/>
        <end position="753"/>
    </location>
</feature>
<dbReference type="Proteomes" id="UP001347146">
    <property type="component" value="Unassembled WGS sequence"/>
</dbReference>
<feature type="transmembrane region" description="Helical" evidence="9">
    <location>
        <begin position="552"/>
        <end position="570"/>
    </location>
</feature>
<protein>
    <submittedName>
        <fullName evidence="12">ATP-binding cassette domain-containing protein</fullName>
    </submittedName>
</protein>
<dbReference type="RefSeq" id="WP_330434459.1">
    <property type="nucleotide sequence ID" value="NZ_JAZDUF010000005.1"/>
</dbReference>
<evidence type="ECO:0000256" key="1">
    <source>
        <dbReference type="ARBA" id="ARBA00004141"/>
    </source>
</evidence>
<dbReference type="SUPFAM" id="SSF49879">
    <property type="entry name" value="SMAD/FHA domain"/>
    <property type="match status" value="2"/>
</dbReference>
<gene>
    <name evidence="12" type="ORF">VZC37_18070</name>
</gene>
<keyword evidence="2" id="KW-0813">Transport</keyword>
<dbReference type="Pfam" id="PF00005">
    <property type="entry name" value="ABC_tran"/>
    <property type="match status" value="1"/>
</dbReference>
<organism evidence="12 13">
    <name type="scientific">Gordonia sesuvii</name>
    <dbReference type="NCBI Taxonomy" id="3116777"/>
    <lineage>
        <taxon>Bacteria</taxon>
        <taxon>Bacillati</taxon>
        <taxon>Actinomycetota</taxon>
        <taxon>Actinomycetes</taxon>
        <taxon>Mycobacteriales</taxon>
        <taxon>Gordoniaceae</taxon>
        <taxon>Gordonia</taxon>
    </lineage>
</organism>
<feature type="transmembrane region" description="Helical" evidence="9">
    <location>
        <begin position="591"/>
        <end position="618"/>
    </location>
</feature>
<dbReference type="CDD" id="cd00060">
    <property type="entry name" value="FHA"/>
    <property type="match status" value="1"/>
</dbReference>
<dbReference type="InterPro" id="IPR050352">
    <property type="entry name" value="ABCG_transporters"/>
</dbReference>